<comment type="subcellular location">
    <subcellularLocation>
        <location evidence="1">Membrane</location>
        <topology evidence="1">Multi-pass membrane protein</topology>
    </subcellularLocation>
</comment>
<evidence type="ECO:0000256" key="3">
    <source>
        <dbReference type="ARBA" id="ARBA00022989"/>
    </source>
</evidence>
<keyword evidence="7" id="KW-1185">Reference proteome</keyword>
<dbReference type="PATRIC" id="fig|926562.3.peg.416"/>
<feature type="transmembrane region" description="Helical" evidence="5">
    <location>
        <begin position="51"/>
        <end position="70"/>
    </location>
</feature>
<dbReference type="STRING" id="926562.Oweho_0404"/>
<dbReference type="OrthoDB" id="9788974at2"/>
<feature type="transmembrane region" description="Helical" evidence="5">
    <location>
        <begin position="77"/>
        <end position="97"/>
    </location>
</feature>
<keyword evidence="4 5" id="KW-0472">Membrane</keyword>
<protein>
    <submittedName>
        <fullName evidence="6">Putative membrane protein</fullName>
    </submittedName>
</protein>
<accession>G8QZ40</accession>
<proteinExistence type="predicted"/>
<keyword evidence="2 5" id="KW-0812">Transmembrane</keyword>
<keyword evidence="3 5" id="KW-1133">Transmembrane helix</keyword>
<dbReference type="RefSeq" id="WP_014200784.1">
    <property type="nucleotide sequence ID" value="NC_016599.1"/>
</dbReference>
<organism evidence="6 7">
    <name type="scientific">Owenweeksia hongkongensis (strain DSM 17368 / CIP 108786 / JCM 12287 / NRRL B-23963 / UST20020801)</name>
    <dbReference type="NCBI Taxonomy" id="926562"/>
    <lineage>
        <taxon>Bacteria</taxon>
        <taxon>Pseudomonadati</taxon>
        <taxon>Bacteroidota</taxon>
        <taxon>Flavobacteriia</taxon>
        <taxon>Flavobacteriales</taxon>
        <taxon>Owenweeksiaceae</taxon>
        <taxon>Owenweeksia</taxon>
    </lineage>
</organism>
<dbReference type="PANTHER" id="PTHR36974:SF1">
    <property type="entry name" value="DOXX FAMILY MEMBRANE PROTEIN"/>
    <property type="match status" value="1"/>
</dbReference>
<dbReference type="EMBL" id="CP003156">
    <property type="protein sequence ID" value="AEV31423.1"/>
    <property type="molecule type" value="Genomic_DNA"/>
</dbReference>
<dbReference type="GO" id="GO:0016020">
    <property type="term" value="C:membrane"/>
    <property type="evidence" value="ECO:0007669"/>
    <property type="project" value="UniProtKB-SubCell"/>
</dbReference>
<evidence type="ECO:0000256" key="5">
    <source>
        <dbReference type="SAM" id="Phobius"/>
    </source>
</evidence>
<evidence type="ECO:0000256" key="2">
    <source>
        <dbReference type="ARBA" id="ARBA00022692"/>
    </source>
</evidence>
<evidence type="ECO:0000313" key="6">
    <source>
        <dbReference type="EMBL" id="AEV31423.1"/>
    </source>
</evidence>
<evidence type="ECO:0000313" key="7">
    <source>
        <dbReference type="Proteomes" id="UP000005631"/>
    </source>
</evidence>
<dbReference type="HOGENOM" id="CLU_128738_0_0_10"/>
<dbReference type="PANTHER" id="PTHR36974">
    <property type="entry name" value="MEMBRANE PROTEIN-RELATED"/>
    <property type="match status" value="1"/>
</dbReference>
<dbReference type="eggNOG" id="COG4270">
    <property type="taxonomic scope" value="Bacteria"/>
</dbReference>
<reference evidence="6 7" key="1">
    <citation type="journal article" date="2012" name="Stand. Genomic Sci.">
        <title>Genome sequence of the orange-pigmented seawater bacterium Owenweeksia hongkongensis type strain (UST20020801(T)).</title>
        <authorList>
            <person name="Riedel T."/>
            <person name="Held B."/>
            <person name="Nolan M."/>
            <person name="Lucas S."/>
            <person name="Lapidus A."/>
            <person name="Tice H."/>
            <person name="Del Rio T.G."/>
            <person name="Cheng J.F."/>
            <person name="Han C."/>
            <person name="Tapia R."/>
            <person name="Goodwin L.A."/>
            <person name="Pitluck S."/>
            <person name="Liolios K."/>
            <person name="Mavromatis K."/>
            <person name="Pagani I."/>
            <person name="Ivanova N."/>
            <person name="Mikhailova N."/>
            <person name="Pati A."/>
            <person name="Chen A."/>
            <person name="Palaniappan K."/>
            <person name="Rohde M."/>
            <person name="Tindall B.J."/>
            <person name="Detter J.C."/>
            <person name="Goker M."/>
            <person name="Woyke T."/>
            <person name="Bristow J."/>
            <person name="Eisen J.A."/>
            <person name="Markowitz V."/>
            <person name="Hugenholtz P."/>
            <person name="Klenk H.P."/>
            <person name="Kyrpides N.C."/>
        </authorList>
    </citation>
    <scope>NUCLEOTIDE SEQUENCE</scope>
    <source>
        <strain evidence="7">DSM 17368 / JCM 12287 / NRRL B-23963</strain>
    </source>
</reference>
<dbReference type="InterPro" id="IPR032808">
    <property type="entry name" value="DoxX"/>
</dbReference>
<sequence>MNTYIKTSLVQNIFRILLAIFMIYAGFSHLTFNRVDFQAQVPDWVPMEKDLVVILSGIVEMALGLGLALWKNHRVTFGWALAIFFVLIFPGNISQYLDGDDAFGALNSDRARLIRLFFQPVLIVWALWSSGAWKAWRQSKKDAQINK</sequence>
<name>G8QZ40_OWEHD</name>
<dbReference type="AlphaFoldDB" id="G8QZ40"/>
<gene>
    <name evidence="6" type="ordered locus">Oweho_0404</name>
</gene>
<dbReference type="Pfam" id="PF07681">
    <property type="entry name" value="DoxX"/>
    <property type="match status" value="1"/>
</dbReference>
<feature type="transmembrane region" description="Helical" evidence="5">
    <location>
        <begin position="117"/>
        <end position="136"/>
    </location>
</feature>
<feature type="transmembrane region" description="Helical" evidence="5">
    <location>
        <begin position="12"/>
        <end position="31"/>
    </location>
</feature>
<evidence type="ECO:0000256" key="1">
    <source>
        <dbReference type="ARBA" id="ARBA00004141"/>
    </source>
</evidence>
<evidence type="ECO:0000256" key="4">
    <source>
        <dbReference type="ARBA" id="ARBA00023136"/>
    </source>
</evidence>
<dbReference type="Proteomes" id="UP000005631">
    <property type="component" value="Chromosome"/>
</dbReference>
<dbReference type="KEGG" id="oho:Oweho_0404"/>